<dbReference type="Gene3D" id="1.10.3470.10">
    <property type="entry name" value="ABC transporter involved in vitamin B12 uptake, BtuC"/>
    <property type="match status" value="1"/>
</dbReference>
<dbReference type="EMBL" id="AP023287">
    <property type="protein sequence ID" value="BCI55458.1"/>
    <property type="molecule type" value="Genomic_DNA"/>
</dbReference>
<evidence type="ECO:0000313" key="8">
    <source>
        <dbReference type="EMBL" id="BCI55458.1"/>
    </source>
</evidence>
<name>A0A6S6PHK7_9MYCO</name>
<dbReference type="PANTHER" id="PTHR30477">
    <property type="entry name" value="ABC-TRANSPORTER METAL-BINDING PROTEIN"/>
    <property type="match status" value="1"/>
</dbReference>
<feature type="transmembrane region" description="Helical" evidence="7">
    <location>
        <begin position="170"/>
        <end position="190"/>
    </location>
</feature>
<proteinExistence type="inferred from homology"/>
<evidence type="ECO:0000256" key="1">
    <source>
        <dbReference type="ARBA" id="ARBA00004141"/>
    </source>
</evidence>
<feature type="transmembrane region" description="Helical" evidence="7">
    <location>
        <begin position="13"/>
        <end position="37"/>
    </location>
</feature>
<dbReference type="GO" id="GO:0043190">
    <property type="term" value="C:ATP-binding cassette (ABC) transporter complex"/>
    <property type="evidence" value="ECO:0007669"/>
    <property type="project" value="InterPro"/>
</dbReference>
<dbReference type="CDD" id="cd06550">
    <property type="entry name" value="TM_ABC_iron-siderophores_like"/>
    <property type="match status" value="1"/>
</dbReference>
<dbReference type="GO" id="GO:0010043">
    <property type="term" value="P:response to zinc ion"/>
    <property type="evidence" value="ECO:0007669"/>
    <property type="project" value="TreeGrafter"/>
</dbReference>
<sequence>MTSWLTAPFEADVVVRALAAGVIAACLCAPVGCWVLLRGSVFLGDAMAHGMLPGVALAALLGANVLVGGFIAAVAMAIGVAAVSRSSRLSSDTSIGLLLVGMLALGVVIVSRSESFAVDLTGFLFGDVLAVRTADLVTLSAALAATAAAVVVGHRAFVAATFDPRKAATLGLRPGVAVPALTVLVAVAMVASFHVVGTLLVLALLIAPPATALLLARSIPRVMTLAAVIGSAAVYIGLLISWHADTAGGATIAGVAVLMFFAATAVKRLVATVRPMAAVWASVCLVTGCAGAAAPPAEPEGDEVVVAGARELDGPLTRLVLIDPASGATAVYDAVEESELPVGEFGPVEGVTGDGRFAYLSTGGRTTIVDAGAWTFDHGDHYHYFATDPAVAGTLDSPAVSVTANNSAVAVEATGGAVDVLDRERLGERVVEPGPVVIRDEVAAAVPLGGRIVTVDRTGAVRAAGGDTTAEVGAECRDATWAMATRRAAVFGCAAGAIRVTGGDGDVTATPIPVPPDAPAPRPTTMNHRDRSDVFAGIGGGHVWVLDSRQRSWTAIPASDAVAVNTAGDGTVLVLHRDGTLAAVDAATGAETARIPLLGDIGTDGPDPVIEIDSDRAYVNNAAAHEVYEIDYADGLRVARTLRTQVAPGLMVEAGR</sequence>
<keyword evidence="3 6" id="KW-0812">Transmembrane</keyword>
<dbReference type="AlphaFoldDB" id="A0A6S6PHK7"/>
<comment type="similarity">
    <text evidence="2 6">Belongs to the ABC-3 integral membrane protein family.</text>
</comment>
<protein>
    <recommendedName>
        <fullName evidence="10">ABC transporter</fullName>
    </recommendedName>
</protein>
<feature type="transmembrane region" description="Helical" evidence="7">
    <location>
        <begin position="57"/>
        <end position="83"/>
    </location>
</feature>
<accession>A0A6S6PHK7</accession>
<organism evidence="8 9">
    <name type="scientific">Mycolicibacterium litorale</name>
    <dbReference type="NCBI Taxonomy" id="758802"/>
    <lineage>
        <taxon>Bacteria</taxon>
        <taxon>Bacillati</taxon>
        <taxon>Actinomycetota</taxon>
        <taxon>Actinomycetes</taxon>
        <taxon>Mycobacteriales</taxon>
        <taxon>Mycobacteriaceae</taxon>
        <taxon>Mycolicibacterium</taxon>
    </lineage>
</organism>
<feature type="transmembrane region" description="Helical" evidence="7">
    <location>
        <begin position="95"/>
        <end position="113"/>
    </location>
</feature>
<gene>
    <name evidence="8" type="ORF">NIIDNTM18_47360</name>
</gene>
<evidence type="ECO:0000256" key="2">
    <source>
        <dbReference type="ARBA" id="ARBA00008034"/>
    </source>
</evidence>
<dbReference type="PANTHER" id="PTHR30477:SF13">
    <property type="entry name" value="IRON TRANSPORT SYSTEM MEMBRANE PROTEIN HI_0360-RELATED"/>
    <property type="match status" value="1"/>
</dbReference>
<dbReference type="InterPro" id="IPR037294">
    <property type="entry name" value="ABC_BtuC-like"/>
</dbReference>
<dbReference type="RefSeq" id="WP_185293166.1">
    <property type="nucleotide sequence ID" value="NZ_AP023287.1"/>
</dbReference>
<reference evidence="8 9" key="1">
    <citation type="submission" date="2020-07" db="EMBL/GenBank/DDBJ databases">
        <title>Complete genome sequence of Mycolicibacterium litorale like strain isolated from cardiac implantable electronic device infection.</title>
        <authorList>
            <person name="Fukano H."/>
            <person name="Miyama H."/>
            <person name="Hoshino Y."/>
        </authorList>
    </citation>
    <scope>NUCLEOTIDE SEQUENCE [LARGE SCALE GENOMIC DNA]</scope>
    <source>
        <strain evidence="8 9">NIIDNTM18</strain>
    </source>
</reference>
<keyword evidence="5 7" id="KW-0472">Membrane</keyword>
<evidence type="ECO:0000313" key="9">
    <source>
        <dbReference type="Proteomes" id="UP000515734"/>
    </source>
</evidence>
<evidence type="ECO:0000256" key="4">
    <source>
        <dbReference type="ARBA" id="ARBA00022989"/>
    </source>
</evidence>
<feature type="transmembrane region" description="Helical" evidence="7">
    <location>
        <begin position="248"/>
        <end position="266"/>
    </location>
</feature>
<dbReference type="SUPFAM" id="SSF81345">
    <property type="entry name" value="ABC transporter involved in vitamin B12 uptake, BtuC"/>
    <property type="match status" value="1"/>
</dbReference>
<feature type="transmembrane region" description="Helical" evidence="7">
    <location>
        <begin position="133"/>
        <end position="158"/>
    </location>
</feature>
<dbReference type="Pfam" id="PF00950">
    <property type="entry name" value="ABC-3"/>
    <property type="match status" value="1"/>
</dbReference>
<dbReference type="InterPro" id="IPR001626">
    <property type="entry name" value="ABC_TroCD"/>
</dbReference>
<keyword evidence="6" id="KW-0813">Transport</keyword>
<dbReference type="InterPro" id="IPR011045">
    <property type="entry name" value="N2O_reductase_N"/>
</dbReference>
<evidence type="ECO:0000256" key="3">
    <source>
        <dbReference type="ARBA" id="ARBA00022692"/>
    </source>
</evidence>
<dbReference type="Proteomes" id="UP000515734">
    <property type="component" value="Chromosome"/>
</dbReference>
<feature type="transmembrane region" description="Helical" evidence="7">
    <location>
        <begin position="196"/>
        <end position="215"/>
    </location>
</feature>
<evidence type="ECO:0008006" key="10">
    <source>
        <dbReference type="Google" id="ProtNLM"/>
    </source>
</evidence>
<dbReference type="GO" id="GO:0055085">
    <property type="term" value="P:transmembrane transport"/>
    <property type="evidence" value="ECO:0007669"/>
    <property type="project" value="InterPro"/>
</dbReference>
<evidence type="ECO:0000256" key="6">
    <source>
        <dbReference type="RuleBase" id="RU003943"/>
    </source>
</evidence>
<dbReference type="InterPro" id="IPR015943">
    <property type="entry name" value="WD40/YVTN_repeat-like_dom_sf"/>
</dbReference>
<dbReference type="SUPFAM" id="SSF50974">
    <property type="entry name" value="Nitrous oxide reductase, N-terminal domain"/>
    <property type="match status" value="1"/>
</dbReference>
<dbReference type="Gene3D" id="2.130.10.10">
    <property type="entry name" value="YVTN repeat-like/Quinoprotein amine dehydrogenase"/>
    <property type="match status" value="1"/>
</dbReference>
<feature type="transmembrane region" description="Helical" evidence="7">
    <location>
        <begin position="222"/>
        <end position="242"/>
    </location>
</feature>
<comment type="subcellular location">
    <subcellularLocation>
        <location evidence="6">Cell membrane</location>
        <topology evidence="6">Multi-pass membrane protein</topology>
    </subcellularLocation>
    <subcellularLocation>
        <location evidence="1">Membrane</location>
        <topology evidence="1">Multi-pass membrane protein</topology>
    </subcellularLocation>
</comment>
<evidence type="ECO:0000256" key="5">
    <source>
        <dbReference type="ARBA" id="ARBA00023136"/>
    </source>
</evidence>
<keyword evidence="4 7" id="KW-1133">Transmembrane helix</keyword>
<dbReference type="NCBIfam" id="NF040871">
    <property type="entry name" value="AztB"/>
    <property type="match status" value="1"/>
</dbReference>
<evidence type="ECO:0000256" key="7">
    <source>
        <dbReference type="SAM" id="Phobius"/>
    </source>
</evidence>